<keyword evidence="3" id="KW-1185">Reference proteome</keyword>
<dbReference type="EMBL" id="CAJVPP010012078">
    <property type="protein sequence ID" value="CAG8716512.1"/>
    <property type="molecule type" value="Genomic_DNA"/>
</dbReference>
<dbReference type="Proteomes" id="UP000789375">
    <property type="component" value="Unassembled WGS sequence"/>
</dbReference>
<feature type="compositionally biased region" description="Basic and acidic residues" evidence="1">
    <location>
        <begin position="103"/>
        <end position="114"/>
    </location>
</feature>
<evidence type="ECO:0000313" key="2">
    <source>
        <dbReference type="EMBL" id="CAG8716512.1"/>
    </source>
</evidence>
<proteinExistence type="predicted"/>
<dbReference type="AlphaFoldDB" id="A0A9N9N9G8"/>
<sequence>MKATSQIELEQIFLDIETSGENGIEASFNSLISLMDPEIWNRCENNTNAAEAAHALAIRTSKQLKLLTEILLNSSSFSSSLYEARQKSNKKTSTAINRKEKRNQKSNENSEKALGKRKYLRSTTKKMQPVIISENDSEEVRRIYLELEIEERKMSLKERDIALKKAAAEAVAIELANEKLKLSLKR</sequence>
<protein>
    <submittedName>
        <fullName evidence="2">1500_t:CDS:1</fullName>
    </submittedName>
</protein>
<organism evidence="2 3">
    <name type="scientific">Funneliformis mosseae</name>
    <name type="common">Endomycorrhizal fungus</name>
    <name type="synonym">Glomus mosseae</name>
    <dbReference type="NCBI Taxonomy" id="27381"/>
    <lineage>
        <taxon>Eukaryota</taxon>
        <taxon>Fungi</taxon>
        <taxon>Fungi incertae sedis</taxon>
        <taxon>Mucoromycota</taxon>
        <taxon>Glomeromycotina</taxon>
        <taxon>Glomeromycetes</taxon>
        <taxon>Glomerales</taxon>
        <taxon>Glomeraceae</taxon>
        <taxon>Funneliformis</taxon>
    </lineage>
</organism>
<comment type="caution">
    <text evidence="2">The sequence shown here is derived from an EMBL/GenBank/DDBJ whole genome shotgun (WGS) entry which is preliminary data.</text>
</comment>
<reference evidence="2" key="1">
    <citation type="submission" date="2021-06" db="EMBL/GenBank/DDBJ databases">
        <authorList>
            <person name="Kallberg Y."/>
            <person name="Tangrot J."/>
            <person name="Rosling A."/>
        </authorList>
    </citation>
    <scope>NUCLEOTIDE SEQUENCE</scope>
    <source>
        <strain evidence="2">87-6 pot B 2015</strain>
    </source>
</reference>
<evidence type="ECO:0000313" key="3">
    <source>
        <dbReference type="Proteomes" id="UP000789375"/>
    </source>
</evidence>
<feature type="region of interest" description="Disordered" evidence="1">
    <location>
        <begin position="88"/>
        <end position="120"/>
    </location>
</feature>
<accession>A0A9N9N9G8</accession>
<gene>
    <name evidence="2" type="ORF">FMOSSE_LOCUS14675</name>
</gene>
<name>A0A9N9N9G8_FUNMO</name>
<evidence type="ECO:0000256" key="1">
    <source>
        <dbReference type="SAM" id="MobiDB-lite"/>
    </source>
</evidence>